<evidence type="ECO:0000256" key="1">
    <source>
        <dbReference type="ARBA" id="ARBA00010641"/>
    </source>
</evidence>
<dbReference type="RefSeq" id="WP_191766030.1">
    <property type="nucleotide sequence ID" value="NZ_JACSPM010000002.1"/>
</dbReference>
<organism evidence="7 8">
    <name type="scientific">Microbacterium gallinarum</name>
    <dbReference type="NCBI Taxonomy" id="2762209"/>
    <lineage>
        <taxon>Bacteria</taxon>
        <taxon>Bacillati</taxon>
        <taxon>Actinomycetota</taxon>
        <taxon>Actinomycetes</taxon>
        <taxon>Micrococcales</taxon>
        <taxon>Microbacteriaceae</taxon>
        <taxon>Microbacterium</taxon>
    </lineage>
</organism>
<dbReference type="Proteomes" id="UP000602532">
    <property type="component" value="Unassembled WGS sequence"/>
</dbReference>
<evidence type="ECO:0000259" key="6">
    <source>
        <dbReference type="Pfam" id="PF08281"/>
    </source>
</evidence>
<dbReference type="SUPFAM" id="SSF88659">
    <property type="entry name" value="Sigma3 and sigma4 domains of RNA polymerase sigma factors"/>
    <property type="match status" value="1"/>
</dbReference>
<dbReference type="InterPro" id="IPR013324">
    <property type="entry name" value="RNA_pol_sigma_r3/r4-like"/>
</dbReference>
<dbReference type="InterPro" id="IPR007627">
    <property type="entry name" value="RNA_pol_sigma70_r2"/>
</dbReference>
<dbReference type="CDD" id="cd06171">
    <property type="entry name" value="Sigma70_r4"/>
    <property type="match status" value="1"/>
</dbReference>
<evidence type="ECO:0000313" key="8">
    <source>
        <dbReference type="Proteomes" id="UP000602532"/>
    </source>
</evidence>
<evidence type="ECO:0000256" key="3">
    <source>
        <dbReference type="ARBA" id="ARBA00023082"/>
    </source>
</evidence>
<comment type="similarity">
    <text evidence="1">Belongs to the sigma-70 factor family. ECF subfamily.</text>
</comment>
<comment type="caution">
    <text evidence="7">The sequence shown here is derived from an EMBL/GenBank/DDBJ whole genome shotgun (WGS) entry which is preliminary data.</text>
</comment>
<gene>
    <name evidence="7" type="ORF">H9622_08925</name>
</gene>
<evidence type="ECO:0000256" key="4">
    <source>
        <dbReference type="ARBA" id="ARBA00023163"/>
    </source>
</evidence>
<name>A0ABR8X3L4_9MICO</name>
<feature type="domain" description="RNA polymerase sigma factor 70 region 4 type 2" evidence="6">
    <location>
        <begin position="101"/>
        <end position="152"/>
    </location>
</feature>
<dbReference type="NCBIfam" id="TIGR02937">
    <property type="entry name" value="sigma70-ECF"/>
    <property type="match status" value="1"/>
</dbReference>
<dbReference type="InterPro" id="IPR013325">
    <property type="entry name" value="RNA_pol_sigma_r2"/>
</dbReference>
<dbReference type="Pfam" id="PF04542">
    <property type="entry name" value="Sigma70_r2"/>
    <property type="match status" value="1"/>
</dbReference>
<proteinExistence type="inferred from homology"/>
<accession>A0ABR8X3L4</accession>
<evidence type="ECO:0000259" key="5">
    <source>
        <dbReference type="Pfam" id="PF04542"/>
    </source>
</evidence>
<dbReference type="Gene3D" id="1.10.1740.10">
    <property type="match status" value="1"/>
</dbReference>
<keyword evidence="8" id="KW-1185">Reference proteome</keyword>
<dbReference type="PANTHER" id="PTHR43133">
    <property type="entry name" value="RNA POLYMERASE ECF-TYPE SIGMA FACTO"/>
    <property type="match status" value="1"/>
</dbReference>
<evidence type="ECO:0000256" key="2">
    <source>
        <dbReference type="ARBA" id="ARBA00023015"/>
    </source>
</evidence>
<dbReference type="InterPro" id="IPR013249">
    <property type="entry name" value="RNA_pol_sigma70_r4_t2"/>
</dbReference>
<dbReference type="SUPFAM" id="SSF88946">
    <property type="entry name" value="Sigma2 domain of RNA polymerase sigma factors"/>
    <property type="match status" value="1"/>
</dbReference>
<feature type="domain" description="RNA polymerase sigma-70 region 2" evidence="5">
    <location>
        <begin position="14"/>
        <end position="76"/>
    </location>
</feature>
<dbReference type="PANTHER" id="PTHR43133:SF25">
    <property type="entry name" value="RNA POLYMERASE SIGMA FACTOR RFAY-RELATED"/>
    <property type="match status" value="1"/>
</dbReference>
<dbReference type="Pfam" id="PF08281">
    <property type="entry name" value="Sigma70_r4_2"/>
    <property type="match status" value="1"/>
</dbReference>
<dbReference type="Gene3D" id="1.10.10.10">
    <property type="entry name" value="Winged helix-like DNA-binding domain superfamily/Winged helix DNA-binding domain"/>
    <property type="match status" value="1"/>
</dbReference>
<dbReference type="InterPro" id="IPR039425">
    <property type="entry name" value="RNA_pol_sigma-70-like"/>
</dbReference>
<keyword evidence="3" id="KW-0731">Sigma factor</keyword>
<dbReference type="EMBL" id="JACSPM010000002">
    <property type="protein sequence ID" value="MBD8023712.1"/>
    <property type="molecule type" value="Genomic_DNA"/>
</dbReference>
<keyword evidence="2" id="KW-0805">Transcription regulation</keyword>
<keyword evidence="4" id="KW-0804">Transcription</keyword>
<dbReference type="InterPro" id="IPR036388">
    <property type="entry name" value="WH-like_DNA-bd_sf"/>
</dbReference>
<protein>
    <submittedName>
        <fullName evidence="7">Sigma-70 family RNA polymerase sigma factor</fullName>
    </submittedName>
</protein>
<dbReference type="InterPro" id="IPR014284">
    <property type="entry name" value="RNA_pol_sigma-70_dom"/>
</dbReference>
<sequence>MDHRADGAWFTSEVAAHLDAVFRYFLRRAARRDADDLTAEVFATAWRRREDIPGEAILPWLYRTAGYVLANHRRRMQSIPSSLPDAPLDDDHAQRIADVDEITRALARLSERDREILLLHAWEGLDGNELADALGISRSGAQAALSRARSRLRAVWEPSMQDDGSF</sequence>
<evidence type="ECO:0000313" key="7">
    <source>
        <dbReference type="EMBL" id="MBD8023712.1"/>
    </source>
</evidence>
<reference evidence="7 8" key="1">
    <citation type="submission" date="2020-08" db="EMBL/GenBank/DDBJ databases">
        <title>A Genomic Blueprint of the Chicken Gut Microbiome.</title>
        <authorList>
            <person name="Gilroy R."/>
            <person name="Ravi A."/>
            <person name="Getino M."/>
            <person name="Pursley I."/>
            <person name="Horton D.L."/>
            <person name="Alikhan N.-F."/>
            <person name="Baker D."/>
            <person name="Gharbi K."/>
            <person name="Hall N."/>
            <person name="Watson M."/>
            <person name="Adriaenssens E.M."/>
            <person name="Foster-Nyarko E."/>
            <person name="Jarju S."/>
            <person name="Secka A."/>
            <person name="Antonio M."/>
            <person name="Oren A."/>
            <person name="Chaudhuri R."/>
            <person name="La Ragione R.M."/>
            <person name="Hildebrand F."/>
            <person name="Pallen M.J."/>
        </authorList>
    </citation>
    <scope>NUCLEOTIDE SEQUENCE [LARGE SCALE GENOMIC DNA]</scope>
    <source>
        <strain evidence="7 8">Sa1CUA4</strain>
    </source>
</reference>